<dbReference type="AlphaFoldDB" id="A0A832ZCF6"/>
<organism evidence="3 4">
    <name type="scientific">Methanothermococcus okinawensis</name>
    <dbReference type="NCBI Taxonomy" id="155863"/>
    <lineage>
        <taxon>Archaea</taxon>
        <taxon>Methanobacteriati</taxon>
        <taxon>Methanobacteriota</taxon>
        <taxon>Methanomada group</taxon>
        <taxon>Methanococci</taxon>
        <taxon>Methanococcales</taxon>
        <taxon>Methanococcaceae</taxon>
        <taxon>Methanothermococcus</taxon>
    </lineage>
</organism>
<dbReference type="Proteomes" id="UP000643554">
    <property type="component" value="Unassembled WGS sequence"/>
</dbReference>
<sequence length="494" mass="56869">MTTRIILLIVFLSLFLNDITAQIYQYDHIIFYPNGSQYIHLSKLYVGNLGEMLKGEVLEAYVIYKNQSFFIYQVYRNITFDLPVERVNLSVKISATKIDWDSWKVTYTVINNYDREVPVNISFPPGYNLKNISTVIPGHSHISIDLYKRSSSNTLYFEDSYISYQIPSKVEIIYSPSIPFSIEKSNKVVNNTILWIGNYTLYNNIDVPLNANIYLWVEVDNRSINLGNISNIFLPPNSTYSVVRSIYSEEVPVFYLDMYVWNRTEGDILVLPVLKLNNTYVIGVAKVKGEVFHYTPPSLPGGRIRKPEKPDKEEKPPEYREKPEEDREEKKEKPPEENKEEKEKPTGKTREEREGESNIERERTYLIKKIDNPRDAAILSLSIFILNIVALILLPLYLPPNIVDDTCALIHAYRSVRKIYVPEGIELKGPLPLNIYVVRPRDSLVSLVSRTFNIPVNSAKALVTAIEHGGILKTGDRRTYEIALKLGIDVEFVE</sequence>
<feature type="transmembrane region" description="Helical" evidence="2">
    <location>
        <begin position="376"/>
        <end position="398"/>
    </location>
</feature>
<accession>A0A832ZCF6</accession>
<evidence type="ECO:0000256" key="1">
    <source>
        <dbReference type="SAM" id="MobiDB-lite"/>
    </source>
</evidence>
<evidence type="ECO:0000313" key="3">
    <source>
        <dbReference type="EMBL" id="HIP84369.1"/>
    </source>
</evidence>
<proteinExistence type="predicted"/>
<keyword evidence="2" id="KW-0472">Membrane</keyword>
<keyword evidence="2" id="KW-1133">Transmembrane helix</keyword>
<evidence type="ECO:0000256" key="2">
    <source>
        <dbReference type="SAM" id="Phobius"/>
    </source>
</evidence>
<comment type="caution">
    <text evidence="3">The sequence shown here is derived from an EMBL/GenBank/DDBJ whole genome shotgun (WGS) entry which is preliminary data.</text>
</comment>
<protein>
    <submittedName>
        <fullName evidence="3">Uncharacterized protein</fullName>
    </submittedName>
</protein>
<keyword evidence="2" id="KW-0812">Transmembrane</keyword>
<feature type="region of interest" description="Disordered" evidence="1">
    <location>
        <begin position="298"/>
        <end position="358"/>
    </location>
</feature>
<reference evidence="3" key="1">
    <citation type="journal article" date="2020" name="ISME J.">
        <title>Gammaproteobacteria mediating utilization of methyl-, sulfur- and petroleum organic compounds in deep ocean hydrothermal plumes.</title>
        <authorList>
            <person name="Zhou Z."/>
            <person name="Liu Y."/>
            <person name="Pan J."/>
            <person name="Cron B.R."/>
            <person name="Toner B.M."/>
            <person name="Anantharaman K."/>
            <person name="Breier J.A."/>
            <person name="Dick G.J."/>
            <person name="Li M."/>
        </authorList>
    </citation>
    <scope>NUCLEOTIDE SEQUENCE</scope>
    <source>
        <strain evidence="3">SZUA-1453</strain>
    </source>
</reference>
<feature type="compositionally biased region" description="Basic and acidic residues" evidence="1">
    <location>
        <begin position="305"/>
        <end position="358"/>
    </location>
</feature>
<gene>
    <name evidence="3" type="ORF">EYH15_02635</name>
</gene>
<name>A0A832ZCF6_9EURY</name>
<dbReference type="EMBL" id="DQUI01000049">
    <property type="protein sequence ID" value="HIP84369.1"/>
    <property type="molecule type" value="Genomic_DNA"/>
</dbReference>
<evidence type="ECO:0000313" key="4">
    <source>
        <dbReference type="Proteomes" id="UP000643554"/>
    </source>
</evidence>